<sequence length="432" mass="46252">MSDLTASARLFQRARVLMPGGVNSPVRAWQAVGGTPLFLSRGEGPWIYDLDGNRFLDYVASWGPLILGHAHPRVVAAVQEAAARGTSFGAPTPGEVELADLLCRAVPSMEMVRLTTSGTEACMSALRLARAATGRPLVIKFDGCYHGHADSFLVAAGSGILTQAIPGSPGVPPKVAELTLSLPYNDLETVRHTFTSRGREVAGVIVEPVAGNMGVVPAQPEFLKGLRQLCDQYQSLLIFDEVITGFRLAWGGAQERFGIRPDLTCLGKIIGGGLPIGAYGGRRDLMEQMAPVGPVYQAGTLSGNPVAVAAGLATLKELEEHPIYDELEEKGAWLAQTLRDTAARLDLPLTVNQVGSMLTVFFAPGPVTRLEEAKKADTAAFARFFQGMLQNGIYLPPSQFEAWFISGAHGHVELKATVAAAARVWQNWRENP</sequence>
<evidence type="ECO:0000256" key="5">
    <source>
        <dbReference type="ARBA" id="ARBA00023235"/>
    </source>
</evidence>
<dbReference type="GO" id="GO:0030170">
    <property type="term" value="F:pyridoxal phosphate binding"/>
    <property type="evidence" value="ECO:0007669"/>
    <property type="project" value="InterPro"/>
</dbReference>
<name>A0A7C5AMW5_9BACT</name>
<gene>
    <name evidence="7 8" type="primary">hemL</name>
    <name evidence="8" type="ORF">ENW48_10345</name>
</gene>
<comment type="caution">
    <text evidence="8">The sequence shown here is derived from an EMBL/GenBank/DDBJ whole genome shotgun (WGS) entry which is preliminary data.</text>
</comment>
<dbReference type="InterPro" id="IPR015422">
    <property type="entry name" value="PyrdxlP-dep_Trfase_small"/>
</dbReference>
<dbReference type="InterPro" id="IPR015424">
    <property type="entry name" value="PyrdxlP-dep_Trfase"/>
</dbReference>
<accession>A0A7C5AMW5</accession>
<dbReference type="AlphaFoldDB" id="A0A7C5AMW5"/>
<dbReference type="EC" id="5.4.3.8" evidence="7"/>
<organism evidence="8">
    <name type="scientific">Desulfobacca acetoxidans</name>
    <dbReference type="NCBI Taxonomy" id="60893"/>
    <lineage>
        <taxon>Bacteria</taxon>
        <taxon>Pseudomonadati</taxon>
        <taxon>Thermodesulfobacteriota</taxon>
        <taxon>Desulfobaccia</taxon>
        <taxon>Desulfobaccales</taxon>
        <taxon>Desulfobaccaceae</taxon>
        <taxon>Desulfobacca</taxon>
    </lineage>
</organism>
<comment type="subunit">
    <text evidence="7">Homodimer.</text>
</comment>
<dbReference type="EMBL" id="DTKJ01000071">
    <property type="protein sequence ID" value="HGZ12594.1"/>
    <property type="molecule type" value="Genomic_DNA"/>
</dbReference>
<dbReference type="UniPathway" id="UPA00251">
    <property type="reaction ID" value="UER00317"/>
</dbReference>
<dbReference type="PROSITE" id="PS00600">
    <property type="entry name" value="AA_TRANSFER_CLASS_3"/>
    <property type="match status" value="1"/>
</dbReference>
<dbReference type="InterPro" id="IPR005814">
    <property type="entry name" value="Aminotrans_3"/>
</dbReference>
<comment type="catalytic activity">
    <reaction evidence="7">
        <text>(S)-4-amino-5-oxopentanoate = 5-aminolevulinate</text>
        <dbReference type="Rhea" id="RHEA:14265"/>
        <dbReference type="ChEBI" id="CHEBI:57501"/>
        <dbReference type="ChEBI" id="CHEBI:356416"/>
        <dbReference type="EC" id="5.4.3.8"/>
    </reaction>
</comment>
<dbReference type="Gene3D" id="3.40.640.10">
    <property type="entry name" value="Type I PLP-dependent aspartate aminotransferase-like (Major domain)"/>
    <property type="match status" value="1"/>
</dbReference>
<dbReference type="Gene3D" id="3.90.1150.10">
    <property type="entry name" value="Aspartate Aminotransferase, domain 1"/>
    <property type="match status" value="1"/>
</dbReference>
<evidence type="ECO:0000256" key="3">
    <source>
        <dbReference type="ARBA" id="ARBA00008981"/>
    </source>
</evidence>
<reference evidence="8" key="1">
    <citation type="journal article" date="2020" name="mSystems">
        <title>Genome- and Community-Level Interaction Insights into Carbon Utilization and Element Cycling Functions of Hydrothermarchaeota in Hydrothermal Sediment.</title>
        <authorList>
            <person name="Zhou Z."/>
            <person name="Liu Y."/>
            <person name="Xu W."/>
            <person name="Pan J."/>
            <person name="Luo Z.H."/>
            <person name="Li M."/>
        </authorList>
    </citation>
    <scope>NUCLEOTIDE SEQUENCE [LARGE SCALE GENOMIC DNA]</scope>
    <source>
        <strain evidence="8">SpSt-853</strain>
    </source>
</reference>
<dbReference type="PANTHER" id="PTHR43713:SF3">
    <property type="entry name" value="GLUTAMATE-1-SEMIALDEHYDE 2,1-AMINOMUTASE 1, CHLOROPLASTIC-RELATED"/>
    <property type="match status" value="1"/>
</dbReference>
<dbReference type="SUPFAM" id="SSF53383">
    <property type="entry name" value="PLP-dependent transferases"/>
    <property type="match status" value="1"/>
</dbReference>
<keyword evidence="7" id="KW-0963">Cytoplasm</keyword>
<dbReference type="HAMAP" id="MF_00375">
    <property type="entry name" value="HemL_aminotrans_3"/>
    <property type="match status" value="1"/>
</dbReference>
<dbReference type="InterPro" id="IPR049704">
    <property type="entry name" value="Aminotrans_3_PPA_site"/>
</dbReference>
<evidence type="ECO:0000256" key="1">
    <source>
        <dbReference type="ARBA" id="ARBA00001933"/>
    </source>
</evidence>
<protein>
    <recommendedName>
        <fullName evidence="7">Glutamate-1-semialdehyde 2,1-aminomutase</fullName>
        <shortName evidence="7">GSA</shortName>
        <ecNumber evidence="7">5.4.3.8</ecNumber>
    </recommendedName>
    <alternativeName>
        <fullName evidence="7">Glutamate-1-semialdehyde aminotransferase</fullName>
        <shortName evidence="7">GSA-AT</shortName>
    </alternativeName>
</protein>
<dbReference type="NCBIfam" id="NF000818">
    <property type="entry name" value="PRK00062.1"/>
    <property type="match status" value="1"/>
</dbReference>
<dbReference type="GO" id="GO:0008483">
    <property type="term" value="F:transaminase activity"/>
    <property type="evidence" value="ECO:0007669"/>
    <property type="project" value="InterPro"/>
</dbReference>
<comment type="subcellular location">
    <subcellularLocation>
        <location evidence="7">Cytoplasm</location>
    </subcellularLocation>
</comment>
<proteinExistence type="inferred from homology"/>
<evidence type="ECO:0000256" key="7">
    <source>
        <dbReference type="HAMAP-Rule" id="MF_00375"/>
    </source>
</evidence>
<dbReference type="GO" id="GO:0042286">
    <property type="term" value="F:glutamate-1-semialdehyde 2,1-aminomutase activity"/>
    <property type="evidence" value="ECO:0007669"/>
    <property type="project" value="UniProtKB-UniRule"/>
</dbReference>
<dbReference type="CDD" id="cd00610">
    <property type="entry name" value="OAT_like"/>
    <property type="match status" value="1"/>
</dbReference>
<feature type="modified residue" description="N6-(pyridoxal phosphate)lysine" evidence="7">
    <location>
        <position position="268"/>
    </location>
</feature>
<dbReference type="GO" id="GO:0006782">
    <property type="term" value="P:protoporphyrinogen IX biosynthetic process"/>
    <property type="evidence" value="ECO:0007669"/>
    <property type="project" value="UniProtKB-UniRule"/>
</dbReference>
<keyword evidence="4 7" id="KW-0663">Pyridoxal phosphate</keyword>
<dbReference type="PANTHER" id="PTHR43713">
    <property type="entry name" value="GLUTAMATE-1-SEMIALDEHYDE 2,1-AMINOMUTASE"/>
    <property type="match status" value="1"/>
</dbReference>
<keyword evidence="5 7" id="KW-0413">Isomerase</keyword>
<evidence type="ECO:0000313" key="8">
    <source>
        <dbReference type="EMBL" id="HGZ12594.1"/>
    </source>
</evidence>
<dbReference type="InterPro" id="IPR015421">
    <property type="entry name" value="PyrdxlP-dep_Trfase_major"/>
</dbReference>
<dbReference type="Pfam" id="PF00202">
    <property type="entry name" value="Aminotran_3"/>
    <property type="match status" value="1"/>
</dbReference>
<evidence type="ECO:0000256" key="4">
    <source>
        <dbReference type="ARBA" id="ARBA00022898"/>
    </source>
</evidence>
<evidence type="ECO:0000256" key="6">
    <source>
        <dbReference type="ARBA" id="ARBA00023244"/>
    </source>
</evidence>
<keyword evidence="6 7" id="KW-0627">Porphyrin biosynthesis</keyword>
<comment type="similarity">
    <text evidence="3 7">Belongs to the class-III pyridoxal-phosphate-dependent aminotransferase family. HemL subfamily.</text>
</comment>
<comment type="cofactor">
    <cofactor evidence="1 7">
        <name>pyridoxal 5'-phosphate</name>
        <dbReference type="ChEBI" id="CHEBI:597326"/>
    </cofactor>
</comment>
<dbReference type="GO" id="GO:0005737">
    <property type="term" value="C:cytoplasm"/>
    <property type="evidence" value="ECO:0007669"/>
    <property type="project" value="UniProtKB-SubCell"/>
</dbReference>
<dbReference type="FunFam" id="3.40.640.10:FF:000021">
    <property type="entry name" value="Glutamate-1-semialdehyde 2,1-aminomutase"/>
    <property type="match status" value="1"/>
</dbReference>
<dbReference type="InterPro" id="IPR004639">
    <property type="entry name" value="4pyrrol_synth_GluAld_NH2Trfase"/>
</dbReference>
<evidence type="ECO:0000256" key="2">
    <source>
        <dbReference type="ARBA" id="ARBA00004819"/>
    </source>
</evidence>
<comment type="pathway">
    <text evidence="2">Porphyrin-containing compound metabolism; protoporphyrin-IX biosynthesis; 5-aminolevulinate from L-glutamyl-tRNA(Glu): step 2/2.</text>
</comment>
<dbReference type="NCBIfam" id="TIGR00713">
    <property type="entry name" value="hemL"/>
    <property type="match status" value="1"/>
</dbReference>